<proteinExistence type="predicted"/>
<dbReference type="SUPFAM" id="SSF56436">
    <property type="entry name" value="C-type lectin-like"/>
    <property type="match status" value="1"/>
</dbReference>
<evidence type="ECO:0000313" key="1">
    <source>
        <dbReference type="EMBL" id="RAK27502.1"/>
    </source>
</evidence>
<name>A0A327Z074_9ACTN</name>
<accession>A0A327Z074</accession>
<dbReference type="Gene3D" id="3.90.1580.10">
    <property type="entry name" value="paralog of FGE (formylglycine-generating enzyme)"/>
    <property type="match status" value="1"/>
</dbReference>
<dbReference type="RefSeq" id="WP_111654027.1">
    <property type="nucleotide sequence ID" value="NZ_JACHWI010000003.1"/>
</dbReference>
<sequence>MTHADLTVAAWQGLSDEAAARTAAAIARETGSRFEQIKLHGYAGRRARTASFDRDGTRLVLVPGGTVRLGFDPAGWTPSARQLAGFEQAAAEWNLDGPIHRHIGETTSPSREVTLPALLVAAGAAAADDLVELTEDDDDQDHAWLINGLRAQGLRLPSPDEWEHACAAGATTLYRWGDDNPDGEPYGKVPLIQEPNLFGLVIAHDPYAAEFTADPAVFCGGDGGSALCGGYGDFLSWLTLATAYREPELGEAVYDGGLVGETPARPVLEIG</sequence>
<comment type="caution">
    <text evidence="1">The sequence shown here is derived from an EMBL/GenBank/DDBJ whole genome shotgun (WGS) entry which is preliminary data.</text>
</comment>
<dbReference type="InterPro" id="IPR016187">
    <property type="entry name" value="CTDL_fold"/>
</dbReference>
<gene>
    <name evidence="1" type="ORF">B0I29_123136</name>
</gene>
<evidence type="ECO:0000313" key="2">
    <source>
        <dbReference type="Proteomes" id="UP000249341"/>
    </source>
</evidence>
<dbReference type="InterPro" id="IPR042095">
    <property type="entry name" value="SUMF_sf"/>
</dbReference>
<dbReference type="OrthoDB" id="4050476at2"/>
<dbReference type="EMBL" id="QLMJ01000023">
    <property type="protein sequence ID" value="RAK27502.1"/>
    <property type="molecule type" value="Genomic_DNA"/>
</dbReference>
<dbReference type="AlphaFoldDB" id="A0A327Z074"/>
<dbReference type="Proteomes" id="UP000249341">
    <property type="component" value="Unassembled WGS sequence"/>
</dbReference>
<protein>
    <recommendedName>
        <fullName evidence="3">Formylglycine-generating enzyme required for sulfatase activity</fullName>
    </recommendedName>
</protein>
<evidence type="ECO:0008006" key="3">
    <source>
        <dbReference type="Google" id="ProtNLM"/>
    </source>
</evidence>
<organism evidence="1 2">
    <name type="scientific">Actinoplanes lutulentus</name>
    <dbReference type="NCBI Taxonomy" id="1287878"/>
    <lineage>
        <taxon>Bacteria</taxon>
        <taxon>Bacillati</taxon>
        <taxon>Actinomycetota</taxon>
        <taxon>Actinomycetes</taxon>
        <taxon>Micromonosporales</taxon>
        <taxon>Micromonosporaceae</taxon>
        <taxon>Actinoplanes</taxon>
    </lineage>
</organism>
<reference evidence="1 2" key="1">
    <citation type="submission" date="2018-06" db="EMBL/GenBank/DDBJ databases">
        <title>Genomic Encyclopedia of Type Strains, Phase III (KMG-III): the genomes of soil and plant-associated and newly described type strains.</title>
        <authorList>
            <person name="Whitman W."/>
        </authorList>
    </citation>
    <scope>NUCLEOTIDE SEQUENCE [LARGE SCALE GENOMIC DNA]</scope>
    <source>
        <strain evidence="1 2">CGMCC 4.7090</strain>
    </source>
</reference>
<keyword evidence="2" id="KW-1185">Reference proteome</keyword>